<dbReference type="HOGENOM" id="CLU_017584_4_5_10"/>
<sequence length="381" mass="42388">MIVADRLHTVQEYYFSKKLREVRQLISEGRPIINMGIGSPDLAPSPIVMDTLKEAITDTGAHQYQSYQGLPALRVAIADFYKQKFGVRVDPENEVLPLMGSKEGIMHISMAFLNKGDEVLIPDPGYPTYAAVTKLVEAVPKTYGLKSENGWFPDLEALSKENLSRVKLMWVSYPHMPTGATASEEQLKKLVAFAQRHNILLVNDNPYSFVLSKNPTSILAIEGAKTCAIELNSLSKTFNMAGWRVGMVLGRPDIISAILKVKSNMDSGMFYGIQKGAIAALKSGKEWFESLDAVYTKRRELLFTLIEKLGCSYDANAVGMFVWAKLPEGVGSSEAYIDDLLYDKNIFIAPGTIFGKNGEGYIRFSLCVKEEKIMEAIKRFN</sequence>
<dbReference type="AlphaFoldDB" id="A0A0D5YTV4"/>
<dbReference type="OrthoDB" id="9802328at2"/>
<evidence type="ECO:0000256" key="2">
    <source>
        <dbReference type="ARBA" id="ARBA00022576"/>
    </source>
</evidence>
<dbReference type="Pfam" id="PF00155">
    <property type="entry name" value="Aminotran_1_2"/>
    <property type="match status" value="1"/>
</dbReference>
<dbReference type="InterPro" id="IPR004838">
    <property type="entry name" value="NHTrfase_class1_PyrdxlP-BS"/>
</dbReference>
<dbReference type="InterPro" id="IPR004839">
    <property type="entry name" value="Aminotransferase_I/II_large"/>
</dbReference>
<evidence type="ECO:0000256" key="1">
    <source>
        <dbReference type="ARBA" id="ARBA00001933"/>
    </source>
</evidence>
<keyword evidence="2 4" id="KW-0032">Aminotransferase</keyword>
<dbReference type="InterPro" id="IPR015424">
    <property type="entry name" value="PyrdxlP-dep_Trfase"/>
</dbReference>
<evidence type="ECO:0000259" key="5">
    <source>
        <dbReference type="Pfam" id="PF00155"/>
    </source>
</evidence>
<feature type="domain" description="Aminotransferase class I/classII large" evidence="5">
    <location>
        <begin position="31"/>
        <end position="380"/>
    </location>
</feature>
<keyword evidence="7" id="KW-1185">Reference proteome</keyword>
<evidence type="ECO:0000313" key="7">
    <source>
        <dbReference type="Proteomes" id="UP000032726"/>
    </source>
</evidence>
<dbReference type="KEGG" id="mlt:VC82_2070"/>
<name>A0A0D5YTV4_9FLAO</name>
<dbReference type="GO" id="GO:0030170">
    <property type="term" value="F:pyridoxal phosphate binding"/>
    <property type="evidence" value="ECO:0007669"/>
    <property type="project" value="InterPro"/>
</dbReference>
<dbReference type="SUPFAM" id="SSF53383">
    <property type="entry name" value="PLP-dependent transferases"/>
    <property type="match status" value="1"/>
</dbReference>
<dbReference type="EC" id="2.6.1.-" evidence="4"/>
<dbReference type="PANTHER" id="PTHR42832">
    <property type="entry name" value="AMINO ACID AMINOTRANSFERASE"/>
    <property type="match status" value="1"/>
</dbReference>
<accession>A0A0D5YTV4</accession>
<dbReference type="Gene3D" id="3.90.1150.10">
    <property type="entry name" value="Aspartate Aminotransferase, domain 1"/>
    <property type="match status" value="1"/>
</dbReference>
<dbReference type="InterPro" id="IPR050881">
    <property type="entry name" value="LL-DAP_aminotransferase"/>
</dbReference>
<gene>
    <name evidence="6" type="ORF">VC82_2070</name>
</gene>
<comment type="cofactor">
    <cofactor evidence="1 4">
        <name>pyridoxal 5'-phosphate</name>
        <dbReference type="ChEBI" id="CHEBI:597326"/>
    </cofactor>
</comment>
<dbReference type="PROSITE" id="PS00105">
    <property type="entry name" value="AA_TRANSFER_CLASS_1"/>
    <property type="match status" value="1"/>
</dbReference>
<protein>
    <recommendedName>
        <fullName evidence="4">Aminotransferase</fullName>
        <ecNumber evidence="4">2.6.1.-</ecNumber>
    </recommendedName>
</protein>
<dbReference type="InterPro" id="IPR015422">
    <property type="entry name" value="PyrdxlP-dep_Trfase_small"/>
</dbReference>
<dbReference type="PATRIC" id="fig|516051.4.peg.2133"/>
<dbReference type="EMBL" id="CP011071">
    <property type="protein sequence ID" value="AKA35665.1"/>
    <property type="molecule type" value="Genomic_DNA"/>
</dbReference>
<dbReference type="Proteomes" id="UP000032726">
    <property type="component" value="Chromosome"/>
</dbReference>
<evidence type="ECO:0000256" key="3">
    <source>
        <dbReference type="ARBA" id="ARBA00022679"/>
    </source>
</evidence>
<dbReference type="RefSeq" id="WP_045802295.1">
    <property type="nucleotide sequence ID" value="NZ_CP011071.1"/>
</dbReference>
<dbReference type="InterPro" id="IPR015421">
    <property type="entry name" value="PyrdxlP-dep_Trfase_major"/>
</dbReference>
<evidence type="ECO:0000313" key="6">
    <source>
        <dbReference type="EMBL" id="AKA35665.1"/>
    </source>
</evidence>
<dbReference type="Gene3D" id="3.40.640.10">
    <property type="entry name" value="Type I PLP-dependent aspartate aminotransferase-like (Major domain)"/>
    <property type="match status" value="1"/>
</dbReference>
<dbReference type="PANTHER" id="PTHR42832:SF3">
    <property type="entry name" value="L-GLUTAMINE--4-(METHYLSULFANYL)-2-OXOBUTANOATE AMINOTRANSFERASE"/>
    <property type="match status" value="1"/>
</dbReference>
<dbReference type="CDD" id="cd00609">
    <property type="entry name" value="AAT_like"/>
    <property type="match status" value="1"/>
</dbReference>
<dbReference type="GO" id="GO:0008483">
    <property type="term" value="F:transaminase activity"/>
    <property type="evidence" value="ECO:0007669"/>
    <property type="project" value="UniProtKB-KW"/>
</dbReference>
<reference evidence="6 7" key="1">
    <citation type="submission" date="2015-03" db="EMBL/GenBank/DDBJ databases">
        <title>Complete genome sequence of Muricauda lutaonensis CC-HSB-11T, isolated from a coastal hot spring.</title>
        <authorList>
            <person name="Kim K.M."/>
        </authorList>
    </citation>
    <scope>NUCLEOTIDE SEQUENCE [LARGE SCALE GENOMIC DNA]</scope>
    <source>
        <strain evidence="6 7">CC-HSB-11</strain>
    </source>
</reference>
<proteinExistence type="inferred from homology"/>
<dbReference type="STRING" id="516051.VC82_2070"/>
<organism evidence="6 7">
    <name type="scientific">Flagellimonas lutaonensis</name>
    <dbReference type="NCBI Taxonomy" id="516051"/>
    <lineage>
        <taxon>Bacteria</taxon>
        <taxon>Pseudomonadati</taxon>
        <taxon>Bacteroidota</taxon>
        <taxon>Flavobacteriia</taxon>
        <taxon>Flavobacteriales</taxon>
        <taxon>Flavobacteriaceae</taxon>
        <taxon>Flagellimonas</taxon>
    </lineage>
</organism>
<evidence type="ECO:0000256" key="4">
    <source>
        <dbReference type="RuleBase" id="RU000481"/>
    </source>
</evidence>
<keyword evidence="3 4" id="KW-0808">Transferase</keyword>
<comment type="similarity">
    <text evidence="4">Belongs to the class-I pyridoxal-phosphate-dependent aminotransferase family.</text>
</comment>